<protein>
    <submittedName>
        <fullName evidence="3">Uncharacterized protein</fullName>
    </submittedName>
</protein>
<evidence type="ECO:0000313" key="3">
    <source>
        <dbReference type="EMBL" id="KAI1696868.1"/>
    </source>
</evidence>
<feature type="signal peptide" evidence="2">
    <location>
        <begin position="1"/>
        <end position="15"/>
    </location>
</feature>
<feature type="compositionally biased region" description="Polar residues" evidence="1">
    <location>
        <begin position="170"/>
        <end position="180"/>
    </location>
</feature>
<accession>A0AAD4QXS9</accession>
<dbReference type="AlphaFoldDB" id="A0AAD4QXS9"/>
<feature type="compositionally biased region" description="Low complexity" evidence="1">
    <location>
        <begin position="222"/>
        <end position="242"/>
    </location>
</feature>
<evidence type="ECO:0000313" key="4">
    <source>
        <dbReference type="Proteomes" id="UP001201812"/>
    </source>
</evidence>
<dbReference type="Proteomes" id="UP001201812">
    <property type="component" value="Unassembled WGS sequence"/>
</dbReference>
<organism evidence="3 4">
    <name type="scientific">Ditylenchus destructor</name>
    <dbReference type="NCBI Taxonomy" id="166010"/>
    <lineage>
        <taxon>Eukaryota</taxon>
        <taxon>Metazoa</taxon>
        <taxon>Ecdysozoa</taxon>
        <taxon>Nematoda</taxon>
        <taxon>Chromadorea</taxon>
        <taxon>Rhabditida</taxon>
        <taxon>Tylenchina</taxon>
        <taxon>Tylenchomorpha</taxon>
        <taxon>Sphaerularioidea</taxon>
        <taxon>Anguinidae</taxon>
        <taxon>Anguininae</taxon>
        <taxon>Ditylenchus</taxon>
    </lineage>
</organism>
<name>A0AAD4QXS9_9BILA</name>
<dbReference type="EMBL" id="JAKKPZ010000302">
    <property type="protein sequence ID" value="KAI1696868.1"/>
    <property type="molecule type" value="Genomic_DNA"/>
</dbReference>
<comment type="caution">
    <text evidence="3">The sequence shown here is derived from an EMBL/GenBank/DDBJ whole genome shotgun (WGS) entry which is preliminary data.</text>
</comment>
<evidence type="ECO:0000256" key="1">
    <source>
        <dbReference type="SAM" id="MobiDB-lite"/>
    </source>
</evidence>
<feature type="compositionally biased region" description="Low complexity" evidence="1">
    <location>
        <begin position="181"/>
        <end position="197"/>
    </location>
</feature>
<sequence>MWIAIALCLAWCVAAYNCQPKIFFIIAPQRETALNAEAVMEGWETNPTIDQSNEPRLQPSSNQVSVNASQNIGVINGQLGLPLGTTTSARLRICQCRDAENVEVNANQNIGVVNGEVNAGNATNVPSTTTTSTTTSAFPVGRMLDCHRVQRPVLLGPRLRLCQCRDAENGNDQNPVQTGNTTSAPSTSTTTILPTAPGRSKRSNQVEVNANQNIAVVNGEVNTGNATGNASSTTSTPTTTSAFPVGRRKRSHGRHSTPCDSSDDNEADSNEVY</sequence>
<feature type="compositionally biased region" description="Acidic residues" evidence="1">
    <location>
        <begin position="261"/>
        <end position="273"/>
    </location>
</feature>
<keyword evidence="4" id="KW-1185">Reference proteome</keyword>
<evidence type="ECO:0000256" key="2">
    <source>
        <dbReference type="SAM" id="SignalP"/>
    </source>
</evidence>
<proteinExistence type="predicted"/>
<keyword evidence="2" id="KW-0732">Signal</keyword>
<feature type="region of interest" description="Disordered" evidence="1">
    <location>
        <begin position="219"/>
        <end position="273"/>
    </location>
</feature>
<reference evidence="3" key="1">
    <citation type="submission" date="2022-01" db="EMBL/GenBank/DDBJ databases">
        <title>Genome Sequence Resource for Two Populations of Ditylenchus destructor, the Migratory Endoparasitic Phytonematode.</title>
        <authorList>
            <person name="Zhang H."/>
            <person name="Lin R."/>
            <person name="Xie B."/>
        </authorList>
    </citation>
    <scope>NUCLEOTIDE SEQUENCE</scope>
    <source>
        <strain evidence="3">BazhouSP</strain>
    </source>
</reference>
<feature type="region of interest" description="Disordered" evidence="1">
    <location>
        <begin position="168"/>
        <end position="207"/>
    </location>
</feature>
<feature type="chain" id="PRO_5041974385" evidence="2">
    <location>
        <begin position="16"/>
        <end position="273"/>
    </location>
</feature>
<gene>
    <name evidence="3" type="ORF">DdX_18825</name>
</gene>
<feature type="compositionally biased region" description="Basic residues" evidence="1">
    <location>
        <begin position="246"/>
        <end position="255"/>
    </location>
</feature>